<keyword evidence="8" id="KW-1185">Reference proteome</keyword>
<evidence type="ECO:0000313" key="8">
    <source>
        <dbReference type="Proteomes" id="UP001157133"/>
    </source>
</evidence>
<evidence type="ECO:0000256" key="3">
    <source>
        <dbReference type="ARBA" id="ARBA00022989"/>
    </source>
</evidence>
<reference evidence="7 8" key="1">
    <citation type="submission" date="2023-03" db="EMBL/GenBank/DDBJ databases">
        <title>Draft genome sequence of Thalassotalea eurytherma JCM 18482T.</title>
        <authorList>
            <person name="Sawabe T."/>
        </authorList>
    </citation>
    <scope>NUCLEOTIDE SEQUENCE [LARGE SCALE GENOMIC DNA]</scope>
    <source>
        <strain evidence="7 8">JCM 18482</strain>
    </source>
</reference>
<feature type="transmembrane region" description="Helical" evidence="5">
    <location>
        <begin position="232"/>
        <end position="253"/>
    </location>
</feature>
<feature type="transmembrane region" description="Helical" evidence="5">
    <location>
        <begin position="27"/>
        <end position="46"/>
    </location>
</feature>
<dbReference type="RefSeq" id="WP_284208795.1">
    <property type="nucleotide sequence ID" value="NZ_BSSU01000015.1"/>
</dbReference>
<evidence type="ECO:0000256" key="4">
    <source>
        <dbReference type="ARBA" id="ARBA00023136"/>
    </source>
</evidence>
<feature type="transmembrane region" description="Helical" evidence="5">
    <location>
        <begin position="350"/>
        <end position="367"/>
    </location>
</feature>
<evidence type="ECO:0000313" key="7">
    <source>
        <dbReference type="EMBL" id="GLX83365.1"/>
    </source>
</evidence>
<comment type="caution">
    <text evidence="7">The sequence shown here is derived from an EMBL/GenBank/DDBJ whole genome shotgun (WGS) entry which is preliminary data.</text>
</comment>
<comment type="subcellular location">
    <subcellularLocation>
        <location evidence="1">Membrane</location>
        <topology evidence="1">Multi-pass membrane protein</topology>
    </subcellularLocation>
</comment>
<dbReference type="InterPro" id="IPR013525">
    <property type="entry name" value="ABC2_TM"/>
</dbReference>
<feature type="transmembrane region" description="Helical" evidence="5">
    <location>
        <begin position="172"/>
        <end position="194"/>
    </location>
</feature>
<feature type="transmembrane region" description="Helical" evidence="5">
    <location>
        <begin position="303"/>
        <end position="330"/>
    </location>
</feature>
<keyword evidence="3 5" id="KW-1133">Transmembrane helix</keyword>
<evidence type="ECO:0000256" key="1">
    <source>
        <dbReference type="ARBA" id="ARBA00004141"/>
    </source>
</evidence>
<evidence type="ECO:0000259" key="6">
    <source>
        <dbReference type="Pfam" id="PF12698"/>
    </source>
</evidence>
<keyword evidence="4 5" id="KW-0472">Membrane</keyword>
<dbReference type="Pfam" id="PF12698">
    <property type="entry name" value="ABC2_membrane_3"/>
    <property type="match status" value="1"/>
</dbReference>
<gene>
    <name evidence="7" type="ORF">theurythT_28180</name>
</gene>
<accession>A0ABQ6H9C8</accession>
<dbReference type="EMBL" id="BSSU01000015">
    <property type="protein sequence ID" value="GLX83365.1"/>
    <property type="molecule type" value="Genomic_DNA"/>
</dbReference>
<feature type="domain" description="ABC-2 type transporter transmembrane" evidence="6">
    <location>
        <begin position="68"/>
        <end position="365"/>
    </location>
</feature>
<organism evidence="7 8">
    <name type="scientific">Thalassotalea eurytherma</name>
    <dbReference type="NCBI Taxonomy" id="1144278"/>
    <lineage>
        <taxon>Bacteria</taxon>
        <taxon>Pseudomonadati</taxon>
        <taxon>Pseudomonadota</taxon>
        <taxon>Gammaproteobacteria</taxon>
        <taxon>Alteromonadales</taxon>
        <taxon>Colwelliaceae</taxon>
        <taxon>Thalassotalea</taxon>
    </lineage>
</organism>
<evidence type="ECO:0000256" key="2">
    <source>
        <dbReference type="ARBA" id="ARBA00022692"/>
    </source>
</evidence>
<proteinExistence type="predicted"/>
<name>A0ABQ6H9C8_9GAMM</name>
<dbReference type="Proteomes" id="UP001157133">
    <property type="component" value="Unassembled WGS sequence"/>
</dbReference>
<keyword evidence="2 5" id="KW-0812">Transmembrane</keyword>
<feature type="transmembrane region" description="Helical" evidence="5">
    <location>
        <begin position="265"/>
        <end position="291"/>
    </location>
</feature>
<evidence type="ECO:0000256" key="5">
    <source>
        <dbReference type="SAM" id="Phobius"/>
    </source>
</evidence>
<protein>
    <recommendedName>
        <fullName evidence="6">ABC-2 type transporter transmembrane domain-containing protein</fullName>
    </recommendedName>
</protein>
<sequence length="400" mass="45123">MPKSSIQQTWLVASWEFLHFFKWKQEIISKLIMVGIALVVFLWQTVKHDYTDEYKVAIKPVGELTLNSDKFVFDEVTKDLSELKEELKNETWDAVVIETSQQGVLPNLHIYSRDKQSWINELRSVLKNHYKDSYSQTLGLSESQLAAIRTGATLKIEYLDKTVKSKEKTSEAVAIGMLIIIAVGVFTSFGQLFVSVTGEKQQRVTEQLYSCISPQTWIDGKIIGQMLHAIKAMVTMVITFMLVMAFTTVVLNGGSVDFSFIDWGLLPWLILFAVTGVYFCTCIMASIAAAIDDPNHSGKSAMMMLPLLPLIITFITLESPSGWALTFLSMFPLTAFAAMPVKMSLIDVPLWQPILALILTVLTCVYIRKAAARLFKMCMTMYGKEPSILDMCRWFIKDPT</sequence>